<protein>
    <submittedName>
        <fullName evidence="2">Uncharacterized protein</fullName>
    </submittedName>
</protein>
<feature type="compositionally biased region" description="Polar residues" evidence="1">
    <location>
        <begin position="608"/>
        <end position="619"/>
    </location>
</feature>
<gene>
    <name evidence="2" type="ORF">FOYG_05805</name>
</gene>
<evidence type="ECO:0000256" key="1">
    <source>
        <dbReference type="SAM" id="MobiDB-lite"/>
    </source>
</evidence>
<name>W9IBB3_FUSOX</name>
<reference evidence="2 3" key="1">
    <citation type="submission" date="2011-06" db="EMBL/GenBank/DDBJ databases">
        <title>The Genome Sequence of Fusarium oxysporum FOSC 3-a.</title>
        <authorList>
            <consortium name="The Broad Institute Genome Sequencing Platform"/>
            <person name="Ma L.-J."/>
            <person name="Gale L.R."/>
            <person name="Schwartz D.C."/>
            <person name="Zhou S."/>
            <person name="Corby-Kistler H."/>
            <person name="Young S.K."/>
            <person name="Zeng Q."/>
            <person name="Gargeya S."/>
            <person name="Fitzgerald M."/>
            <person name="Haas B."/>
            <person name="Abouelleil A."/>
            <person name="Alvarado L."/>
            <person name="Arachchi H.M."/>
            <person name="Berlin A."/>
            <person name="Brown A."/>
            <person name="Chapman S.B."/>
            <person name="Chen Z."/>
            <person name="Dunbar C."/>
            <person name="Freedman E."/>
            <person name="Gearin G."/>
            <person name="Gellesch M."/>
            <person name="Goldberg J."/>
            <person name="Griggs A."/>
            <person name="Gujja S."/>
            <person name="Heiman D."/>
            <person name="Howarth C."/>
            <person name="Larson L."/>
            <person name="Lui A."/>
            <person name="MacDonald P.J.P."/>
            <person name="Mehta T."/>
            <person name="Montmayeur A."/>
            <person name="Murphy C."/>
            <person name="Neiman D."/>
            <person name="Pearson M."/>
            <person name="Priest M."/>
            <person name="Roberts A."/>
            <person name="Saif S."/>
            <person name="Shea T."/>
            <person name="Shenoy N."/>
            <person name="Sisk P."/>
            <person name="Stolte C."/>
            <person name="Sykes S."/>
            <person name="Wortman J."/>
            <person name="Nusbaum C."/>
            <person name="Birren B."/>
        </authorList>
    </citation>
    <scope>NUCLEOTIDE SEQUENCE [LARGE SCALE GENOMIC DNA]</scope>
    <source>
        <strain evidence="3">FOSC 3-a</strain>
    </source>
</reference>
<dbReference type="OrthoDB" id="3554680at2759"/>
<evidence type="ECO:0000313" key="2">
    <source>
        <dbReference type="EMBL" id="EWY92223.1"/>
    </source>
</evidence>
<sequence>MPICALDPLTVRWPKYFQQKSIAAISQLTMANISAHPKTATTEPTIGSTADPRPAPPVSIADNMSEFSDFHEIGNMPMCIALDKSGSTYGATIAAELDVVHQFCTFRQAQQHADSNSASIQVLPWCHTALEPVIFPDSYEARRRIGSGGGTDPSSLYQSSTCLASLRSAGIWVLMTDGQIENKLVEKFAKETLEMSIHNKPCVIIVFGDSSYGRPAACDISVGIAVYANVPHCLLLFHDIPTGIVRILQAKGNFQGLLPLSAVGSSERIKLRVNQYTAWPELPRVAYKDLFSLELSVIRDLEPDEMALQDGLIVNIPDMLAGNVDEATIEKIIHNSDNVRSLALAAQTKGTGEKVADWLISHQLPASARAKRPVDVDHRAHKAISALLEALKSSSSDESVEDLRRQVRQAHAMNLKVHRRKLKGDGNESEDEANKTNQRLYNAARASAGRMKKRRRQTQKDANAAPSVQDRPSSPVLDTWNVGNCGYASDVESPRNNNSPIDSPQMAPTVPVLEPAYASQPLSNPLLYPPLYAPSSDAYNPFSDGDYALTQGGGMMGQESLALNPFSSPFISDPALNSMDVSYSLDSGKDLLNEKAPACASSDEDLTLDNSASVTQASDSFRRSRSRKLPGKRRSHTRSRSPSLRRSTRDPILIPGFERFKSLDKASNELRGECALCHYDGAVLTILLRAPSAGRPTVGFPREGDNAQIAFPFAIGSFAETRVLSTFVCCDSCAFHLVRVGTSPLGDTVIAAVPMVSLRQNQASVLEALDLAMRGRIDSDDLLAVFMAMLDAELNDADRDVSSGRAHTDISLFQRSAEWFQHNLNILIEVPATLSIDFQPHSSRPPEKKALYELLDLPEFRDPANPNNHDLLLLRYPIPGFLVLLRQISLLYPISEHGQTLAFHKLMLLILETLNGSRASAKSQLAVGDILQHAEAREIPVSALELEHRGLVEPGTLEAFKRWTHFESFAQRCGPALTVFLRHWLRAGFRQQSAVSVFNLLKRDEAIRDIFVAPLSMSANYAMDLQSL</sequence>
<dbReference type="Proteomes" id="UP000030753">
    <property type="component" value="Unassembled WGS sequence"/>
</dbReference>
<dbReference type="AlphaFoldDB" id="W9IBB3"/>
<evidence type="ECO:0000313" key="3">
    <source>
        <dbReference type="Proteomes" id="UP000030753"/>
    </source>
</evidence>
<accession>W9IBB3</accession>
<dbReference type="EMBL" id="JH717842">
    <property type="protein sequence ID" value="EWY92223.1"/>
    <property type="molecule type" value="Genomic_DNA"/>
</dbReference>
<feature type="region of interest" description="Disordered" evidence="1">
    <location>
        <begin position="600"/>
        <end position="648"/>
    </location>
</feature>
<dbReference type="HOGENOM" id="CLU_012769_0_0_1"/>
<proteinExistence type="predicted"/>
<feature type="compositionally biased region" description="Basic residues" evidence="1">
    <location>
        <begin position="623"/>
        <end position="639"/>
    </location>
</feature>
<organism evidence="2 3">
    <name type="scientific">Fusarium oxysporum NRRL 32931</name>
    <dbReference type="NCBI Taxonomy" id="660029"/>
    <lineage>
        <taxon>Eukaryota</taxon>
        <taxon>Fungi</taxon>
        <taxon>Dikarya</taxon>
        <taxon>Ascomycota</taxon>
        <taxon>Pezizomycotina</taxon>
        <taxon>Sordariomycetes</taxon>
        <taxon>Hypocreomycetidae</taxon>
        <taxon>Hypocreales</taxon>
        <taxon>Nectriaceae</taxon>
        <taxon>Fusarium</taxon>
        <taxon>Fusarium oxysporum species complex</taxon>
    </lineage>
</organism>
<feature type="region of interest" description="Disordered" evidence="1">
    <location>
        <begin position="411"/>
        <end position="479"/>
    </location>
</feature>